<dbReference type="InterPro" id="IPR020806">
    <property type="entry name" value="PKS_PP-bd"/>
</dbReference>
<evidence type="ECO:0000259" key="5">
    <source>
        <dbReference type="PROSITE" id="PS50075"/>
    </source>
</evidence>
<evidence type="ECO:0000256" key="2">
    <source>
        <dbReference type="ARBA" id="ARBA00022450"/>
    </source>
</evidence>
<feature type="domain" description="Carrier" evidence="5">
    <location>
        <begin position="1190"/>
        <end position="1265"/>
    </location>
</feature>
<dbReference type="InterPro" id="IPR006162">
    <property type="entry name" value="Ppantetheine_attach_site"/>
</dbReference>
<keyword evidence="7" id="KW-1185">Reference proteome</keyword>
<dbReference type="PANTHER" id="PTHR22754:SF32">
    <property type="entry name" value="DISCO-INTERACTING PROTEIN 2"/>
    <property type="match status" value="1"/>
</dbReference>
<dbReference type="PROSITE" id="PS50075">
    <property type="entry name" value="CARRIER"/>
    <property type="match status" value="1"/>
</dbReference>
<dbReference type="Gene3D" id="1.10.1200.10">
    <property type="entry name" value="ACP-like"/>
    <property type="match status" value="1"/>
</dbReference>
<dbReference type="Gene3D" id="3.40.50.720">
    <property type="entry name" value="NAD(P)-binding Rossmann-like Domain"/>
    <property type="match status" value="1"/>
</dbReference>
<dbReference type="InterPro" id="IPR036291">
    <property type="entry name" value="NAD(P)-bd_dom_sf"/>
</dbReference>
<dbReference type="InterPro" id="IPR036736">
    <property type="entry name" value="ACP-like_sf"/>
</dbReference>
<keyword evidence="2" id="KW-0596">Phosphopantetheine</keyword>
<comment type="similarity">
    <text evidence="1">Belongs to the ATP-dependent AMP-binding enzyme family.</text>
</comment>
<evidence type="ECO:0000256" key="3">
    <source>
        <dbReference type="ARBA" id="ARBA00022553"/>
    </source>
</evidence>
<protein>
    <submittedName>
        <fullName evidence="6">SDR family NAD(P)-dependent oxidoreductase</fullName>
    </submittedName>
</protein>
<dbReference type="InterPro" id="IPR000873">
    <property type="entry name" value="AMP-dep_synth/lig_dom"/>
</dbReference>
<dbReference type="PANTHER" id="PTHR22754">
    <property type="entry name" value="DISCO-INTERACTING PROTEIN 2 DIP2 -RELATED"/>
    <property type="match status" value="1"/>
</dbReference>
<dbReference type="SMART" id="SM00823">
    <property type="entry name" value="PKS_PP"/>
    <property type="match status" value="1"/>
</dbReference>
<evidence type="ECO:0000256" key="4">
    <source>
        <dbReference type="SAM" id="MobiDB-lite"/>
    </source>
</evidence>
<dbReference type="Pfam" id="PF00550">
    <property type="entry name" value="PP-binding"/>
    <property type="match status" value="1"/>
</dbReference>
<evidence type="ECO:0000256" key="1">
    <source>
        <dbReference type="ARBA" id="ARBA00006432"/>
    </source>
</evidence>
<dbReference type="SUPFAM" id="SSF51735">
    <property type="entry name" value="NAD(P)-binding Rossmann-fold domains"/>
    <property type="match status" value="2"/>
</dbReference>
<dbReference type="InterPro" id="IPR009081">
    <property type="entry name" value="PP-bd_ACP"/>
</dbReference>
<gene>
    <name evidence="6" type="ORF">ABT384_26650</name>
</gene>
<evidence type="ECO:0000313" key="6">
    <source>
        <dbReference type="EMBL" id="MER7376215.1"/>
    </source>
</evidence>
<dbReference type="Pfam" id="PF08659">
    <property type="entry name" value="KR"/>
    <property type="match status" value="1"/>
</dbReference>
<dbReference type="EMBL" id="JBEPFB010000013">
    <property type="protein sequence ID" value="MER7376215.1"/>
    <property type="molecule type" value="Genomic_DNA"/>
</dbReference>
<comment type="caution">
    <text evidence="6">The sequence shown here is derived from an EMBL/GenBank/DDBJ whole genome shotgun (WGS) entry which is preliminary data.</text>
</comment>
<reference evidence="6 7" key="1">
    <citation type="submission" date="2024-06" db="EMBL/GenBank/DDBJ databases">
        <title>The Natural Products Discovery Center: Release of the First 8490 Sequenced Strains for Exploring Actinobacteria Biosynthetic Diversity.</title>
        <authorList>
            <person name="Kalkreuter E."/>
            <person name="Kautsar S.A."/>
            <person name="Yang D."/>
            <person name="Bader C.D."/>
            <person name="Teijaro C.N."/>
            <person name="Fluegel L."/>
            <person name="Davis C.M."/>
            <person name="Simpson J.R."/>
            <person name="Lauterbach L."/>
            <person name="Steele A.D."/>
            <person name="Gui C."/>
            <person name="Meng S."/>
            <person name="Li G."/>
            <person name="Viehrig K."/>
            <person name="Ye F."/>
            <person name="Su P."/>
            <person name="Kiefer A.F."/>
            <person name="Nichols A."/>
            <person name="Cepeda A.J."/>
            <person name="Yan W."/>
            <person name="Fan B."/>
            <person name="Jiang Y."/>
            <person name="Adhikari A."/>
            <person name="Zheng C.-J."/>
            <person name="Schuster L."/>
            <person name="Cowan T.M."/>
            <person name="Smanski M.J."/>
            <person name="Chevrette M.G."/>
            <person name="De Carvalho L.P.S."/>
            <person name="Shen B."/>
        </authorList>
    </citation>
    <scope>NUCLEOTIDE SEQUENCE [LARGE SCALE GENOMIC DNA]</scope>
    <source>
        <strain evidence="6 7">NPDC000155</strain>
    </source>
</reference>
<dbReference type="InterPro" id="IPR042099">
    <property type="entry name" value="ANL_N_sf"/>
</dbReference>
<dbReference type="Gene3D" id="3.40.50.12780">
    <property type="entry name" value="N-terminal domain of ligase-like"/>
    <property type="match status" value="1"/>
</dbReference>
<name>A0ABV1XXH9_9ACTN</name>
<dbReference type="CDD" id="cd05906">
    <property type="entry name" value="A_NRPS_TubE_like"/>
    <property type="match status" value="1"/>
</dbReference>
<dbReference type="InterPro" id="IPR045851">
    <property type="entry name" value="AMP-bd_C_sf"/>
</dbReference>
<dbReference type="InterPro" id="IPR013968">
    <property type="entry name" value="PKS_KR"/>
</dbReference>
<dbReference type="InterPro" id="IPR057326">
    <property type="entry name" value="KR_dom"/>
</dbReference>
<accession>A0ABV1XXH9</accession>
<dbReference type="SUPFAM" id="SSF47336">
    <property type="entry name" value="ACP-like"/>
    <property type="match status" value="1"/>
</dbReference>
<dbReference type="Pfam" id="PF00501">
    <property type="entry name" value="AMP-binding"/>
    <property type="match status" value="1"/>
</dbReference>
<sequence>MSPADPFGQDTLERIAEAALRVPGVGDATAVVRRSVRAAAPAPAGPPQAPAEEDTTGRPPAELYGGDLRIPDNAPDTLQQALSDAAQLAPDKGTVFIRRGRKDELQTYPELLAEAQRVLGGLRAAGLRPGDAALFQFDDNRAYLTAFWACVLGGFVPTPVAVAPTYRAANDTNRRLHNVWHLLDRPPLLTDDATAPALADVRELWAEPEVRILTLGELLAGPPDTDWFPATPDSPVLNLLTSGSTGVPKCVQHTNATVVSRSLAYAQASGMGSDEVSLLWMPFDHVTVVHCNIRDVFLRCLHVNAKIEHFLADPLLWLDWADRYRATNTWAPNFAFAMVNDHAEEIRTKRSWDLSSFRTLLNGGEPVVAGTSHRFLELLAPHGLPADAMVPAWGMAETCSGVTYGLQRLDDRTAGTVAVDPASLGGTVREVDPADPGAVVISTVGTPLPGVRIRVLDDSGAVVPEGRLGELCISGRTMMTGYFNNAEANASSFDDDGWFHTGDLAFVRDGDLVIAGRKKDQIVVRGINYLAHEIENVVEQVDGVRVTFSAATGVREPGEGSDRLAIFFVPRSWDDGALTRTVDAIRAVLVREVGLAPDLVVPVTETEFPKTGSGKVQRAALTAELRAGTFADRVIGAGTAERPDTRLVRRQWTELPAPGPAPGSGNGKAGARLVLAEDDELVSLGLDGPVIAVHHGDRLHAEAADRYRADARDRAQLTRLIKEVTERHGSIDTVVFGRTLTRAGEDPAARLAAATAELTALLGALADATDGDSPLVLVLTSGSVHVRSGDRIDLGTCALPGLIRTAVSELPALTIRQLDLPQDRADWADAVRTELADRTHQGVVAARQNRRWQPRLSPVPDDETGAPPITSGGTYLVTGGLGGIAHDLAGYLVATYGVRLLLVGRSPATGETGERLAELRALGDVRHEQLDVADADAVEAAVARAEAHWGGPLDGVLHLAGADPTDQWSDLERHTLVNESADTFARHYRPKVTGTLALAQVLERRPQASLVLFGSVNGEFGGNSFGAYATANSFLTGFADHWHHERRRAVHCLAWSMWTGIGMNRGSSTAPAASRGFGAVDPADGLRLFLTGIARPDHHLIVGLDLAHPAIVDELVPDHLRAGEIVVAHTADGAAPEAVREAVQAAAGDCPVPVRTLEVEHIPRLPDGAVDAATLLRMTASDRRRRPSTPPATPLEQQLALLWAEALDRPGIGRDDSFFDLGGNSLRATRLLALVDDRVGVRLGTQELFENPTVAELAALVADRGAD</sequence>
<organism evidence="6 7">
    <name type="scientific">Streptomyces lanatus</name>
    <dbReference type="NCBI Taxonomy" id="66900"/>
    <lineage>
        <taxon>Bacteria</taxon>
        <taxon>Bacillati</taxon>
        <taxon>Actinomycetota</taxon>
        <taxon>Actinomycetes</taxon>
        <taxon>Kitasatosporales</taxon>
        <taxon>Streptomycetaceae</taxon>
        <taxon>Streptomyces</taxon>
    </lineage>
</organism>
<dbReference type="RefSeq" id="WP_190073214.1">
    <property type="nucleotide sequence ID" value="NZ_BNBM01000013.1"/>
</dbReference>
<dbReference type="SUPFAM" id="SSF56801">
    <property type="entry name" value="Acetyl-CoA synthetase-like"/>
    <property type="match status" value="1"/>
</dbReference>
<proteinExistence type="inferred from homology"/>
<evidence type="ECO:0000313" key="7">
    <source>
        <dbReference type="Proteomes" id="UP001486207"/>
    </source>
</evidence>
<dbReference type="PROSITE" id="PS00012">
    <property type="entry name" value="PHOSPHOPANTETHEINE"/>
    <property type="match status" value="1"/>
</dbReference>
<dbReference type="Gene3D" id="3.30.300.30">
    <property type="match status" value="1"/>
</dbReference>
<keyword evidence="3" id="KW-0597">Phosphoprotein</keyword>
<feature type="region of interest" description="Disordered" evidence="4">
    <location>
        <begin position="37"/>
        <end position="61"/>
    </location>
</feature>
<dbReference type="SMART" id="SM00822">
    <property type="entry name" value="PKS_KR"/>
    <property type="match status" value="1"/>
</dbReference>
<dbReference type="Proteomes" id="UP001486207">
    <property type="component" value="Unassembled WGS sequence"/>
</dbReference>